<evidence type="ECO:0008006" key="3">
    <source>
        <dbReference type="Google" id="ProtNLM"/>
    </source>
</evidence>
<dbReference type="KEGG" id="fpn:ABE65_012875"/>
<proteinExistence type="predicted"/>
<keyword evidence="2" id="KW-1185">Reference proteome</keyword>
<name>A0A160IMZ2_9BACL</name>
<dbReference type="Proteomes" id="UP000076623">
    <property type="component" value="Chromosome"/>
</dbReference>
<dbReference type="RefSeq" id="WP_066395565.1">
    <property type="nucleotide sequence ID" value="NZ_CP015378.1"/>
</dbReference>
<reference evidence="1 2" key="1">
    <citation type="submission" date="2016-04" db="EMBL/GenBank/DDBJ databases">
        <title>Complete genome sequence of Fictibacillus phosphorivorans G25-29, a strain toxic to nematodes.</title>
        <authorList>
            <person name="Zheng Z."/>
        </authorList>
    </citation>
    <scope>NUCLEOTIDE SEQUENCE [LARGE SCALE GENOMIC DNA]</scope>
    <source>
        <strain evidence="1 2">G25-29</strain>
    </source>
</reference>
<dbReference type="Pfam" id="PF08807">
    <property type="entry name" value="DUF1798"/>
    <property type="match status" value="1"/>
</dbReference>
<protein>
    <recommendedName>
        <fullName evidence="3">DUF1798 family protein</fullName>
    </recommendedName>
</protein>
<dbReference type="InterPro" id="IPR014913">
    <property type="entry name" value="YppE-like"/>
</dbReference>
<dbReference type="EMBL" id="CP015378">
    <property type="protein sequence ID" value="ANC77641.1"/>
    <property type="molecule type" value="Genomic_DNA"/>
</dbReference>
<gene>
    <name evidence="1" type="ORF">ABE65_012875</name>
</gene>
<organism evidence="1 2">
    <name type="scientific">Fictibacillus phosphorivorans</name>
    <dbReference type="NCBI Taxonomy" id="1221500"/>
    <lineage>
        <taxon>Bacteria</taxon>
        <taxon>Bacillati</taxon>
        <taxon>Bacillota</taxon>
        <taxon>Bacilli</taxon>
        <taxon>Bacillales</taxon>
        <taxon>Fictibacillaceae</taxon>
        <taxon>Fictibacillus</taxon>
    </lineage>
</organism>
<evidence type="ECO:0000313" key="1">
    <source>
        <dbReference type="EMBL" id="ANC77641.1"/>
    </source>
</evidence>
<dbReference type="SUPFAM" id="SSF140415">
    <property type="entry name" value="YppE-like"/>
    <property type="match status" value="1"/>
</dbReference>
<dbReference type="STRING" id="1221500.ABE65_012875"/>
<dbReference type="AlphaFoldDB" id="A0A160IMZ2"/>
<evidence type="ECO:0000313" key="2">
    <source>
        <dbReference type="Proteomes" id="UP000076623"/>
    </source>
</evidence>
<sequence>MDHLYTLTTKLIADIDEAFHIYKTETKTRETEADFFTEVKPFADRIHFRVKDWEPLARDWVIANKPKYLYPIQIKTAAENIGYLGVYVFQKKMKDKRITEMVKSVLYVLNQLKNQMAEDENK</sequence>
<dbReference type="Gene3D" id="1.20.120.440">
    <property type="entry name" value="YppE-like"/>
    <property type="match status" value="1"/>
</dbReference>
<accession>A0A160IMZ2</accession>
<dbReference type="InterPro" id="IPR023351">
    <property type="entry name" value="YppE-like_sf"/>
</dbReference>